<dbReference type="OrthoDB" id="32865at2"/>
<protein>
    <submittedName>
        <fullName evidence="1">Glutaredoxin-like domain</fullName>
    </submittedName>
</protein>
<dbReference type="InterPro" id="IPR052565">
    <property type="entry name" value="Glutaredoxin-like_YDR286C"/>
</dbReference>
<dbReference type="AlphaFoldDB" id="A0A1H3SB44"/>
<dbReference type="InterPro" id="IPR036249">
    <property type="entry name" value="Thioredoxin-like_sf"/>
</dbReference>
<dbReference type="STRING" id="1503961.SAMN05421736_110102"/>
<gene>
    <name evidence="1" type="ORF">SAMN05421736_110102</name>
</gene>
<name>A0A1H3SB44_9BACI</name>
<proteinExistence type="predicted"/>
<dbReference type="PANTHER" id="PTHR33558:SF1">
    <property type="entry name" value="GLUTAREDOXIN-LIKE PROTEIN C5ORF63 HOMOLOG"/>
    <property type="match status" value="1"/>
</dbReference>
<dbReference type="PANTHER" id="PTHR33558">
    <property type="entry name" value="GLUTAREDOXIN-LIKE PROTEIN C5ORF63 HOMOLOG"/>
    <property type="match status" value="1"/>
</dbReference>
<sequence length="82" mass="9399">MKTVYFYTKQGCPLCDKGLAILKELQNGRAFAIEERDIYANDEWLLAYQIRIPVVEDDAGNVLDEGILSISVLREKLNKMFT</sequence>
<reference evidence="2" key="1">
    <citation type="submission" date="2016-10" db="EMBL/GenBank/DDBJ databases">
        <authorList>
            <person name="Varghese N."/>
            <person name="Submissions S."/>
        </authorList>
    </citation>
    <scope>NUCLEOTIDE SEQUENCE [LARGE SCALE GENOMIC DNA]</scope>
    <source>
        <strain evidence="2">SP</strain>
    </source>
</reference>
<dbReference type="Proteomes" id="UP000198935">
    <property type="component" value="Unassembled WGS sequence"/>
</dbReference>
<organism evidence="1 2">
    <name type="scientific">Evansella caseinilytica</name>
    <dbReference type="NCBI Taxonomy" id="1503961"/>
    <lineage>
        <taxon>Bacteria</taxon>
        <taxon>Bacillati</taxon>
        <taxon>Bacillota</taxon>
        <taxon>Bacilli</taxon>
        <taxon>Bacillales</taxon>
        <taxon>Bacillaceae</taxon>
        <taxon>Evansella</taxon>
    </lineage>
</organism>
<dbReference type="SUPFAM" id="SSF52833">
    <property type="entry name" value="Thioredoxin-like"/>
    <property type="match status" value="1"/>
</dbReference>
<keyword evidence="2" id="KW-1185">Reference proteome</keyword>
<dbReference type="EMBL" id="FNPI01000010">
    <property type="protein sequence ID" value="SDZ34868.1"/>
    <property type="molecule type" value="Genomic_DNA"/>
</dbReference>
<dbReference type="Gene3D" id="3.40.30.10">
    <property type="entry name" value="Glutaredoxin"/>
    <property type="match status" value="1"/>
</dbReference>
<evidence type="ECO:0000313" key="1">
    <source>
        <dbReference type="EMBL" id="SDZ34868.1"/>
    </source>
</evidence>
<dbReference type="Pfam" id="PF05768">
    <property type="entry name" value="Glrx-like"/>
    <property type="match status" value="1"/>
</dbReference>
<accession>A0A1H3SB44</accession>
<evidence type="ECO:0000313" key="2">
    <source>
        <dbReference type="Proteomes" id="UP000198935"/>
    </source>
</evidence>
<dbReference type="InterPro" id="IPR008554">
    <property type="entry name" value="Glutaredoxin-like"/>
</dbReference>